<keyword evidence="3" id="KW-1185">Reference proteome</keyword>
<reference evidence="2" key="2">
    <citation type="submission" date="2020-05" db="UniProtKB">
        <authorList>
            <consortium name="EnsemblMetazoa"/>
        </authorList>
    </citation>
    <scope>IDENTIFICATION</scope>
</reference>
<evidence type="ECO:0000313" key="3">
    <source>
        <dbReference type="Proteomes" id="UP000030765"/>
    </source>
</evidence>
<dbReference type="EMBL" id="ATLV01024132">
    <property type="status" value="NOT_ANNOTATED_CDS"/>
    <property type="molecule type" value="Genomic_DNA"/>
</dbReference>
<dbReference type="AlphaFoldDB" id="A0A084WKQ1"/>
<gene>
    <name evidence="1" type="ORF">ZHAS_00018846</name>
</gene>
<sequence>MEIWASGGAVDTGMVQENKGEGYPASSRPCRGKFVLLRSREIVGSETMRH</sequence>
<name>A0A084WKQ1_ANOSI</name>
<dbReference type="Proteomes" id="UP000030765">
    <property type="component" value="Unassembled WGS sequence"/>
</dbReference>
<dbReference type="VEuPathDB" id="VectorBase:ASIC018846"/>
<accession>A0A084WKQ1</accession>
<reference evidence="1 3" key="1">
    <citation type="journal article" date="2014" name="BMC Genomics">
        <title>Genome sequence of Anopheles sinensis provides insight into genetics basis of mosquito competence for malaria parasites.</title>
        <authorList>
            <person name="Zhou D."/>
            <person name="Zhang D."/>
            <person name="Ding G."/>
            <person name="Shi L."/>
            <person name="Hou Q."/>
            <person name="Ye Y."/>
            <person name="Xu Y."/>
            <person name="Zhou H."/>
            <person name="Xiong C."/>
            <person name="Li S."/>
            <person name="Yu J."/>
            <person name="Hong S."/>
            <person name="Yu X."/>
            <person name="Zou P."/>
            <person name="Chen C."/>
            <person name="Chang X."/>
            <person name="Wang W."/>
            <person name="Lv Y."/>
            <person name="Sun Y."/>
            <person name="Ma L."/>
            <person name="Shen B."/>
            <person name="Zhu C."/>
        </authorList>
    </citation>
    <scope>NUCLEOTIDE SEQUENCE [LARGE SCALE GENOMIC DNA]</scope>
</reference>
<organism evidence="1">
    <name type="scientific">Anopheles sinensis</name>
    <name type="common">Mosquito</name>
    <dbReference type="NCBI Taxonomy" id="74873"/>
    <lineage>
        <taxon>Eukaryota</taxon>
        <taxon>Metazoa</taxon>
        <taxon>Ecdysozoa</taxon>
        <taxon>Arthropoda</taxon>
        <taxon>Hexapoda</taxon>
        <taxon>Insecta</taxon>
        <taxon>Pterygota</taxon>
        <taxon>Neoptera</taxon>
        <taxon>Endopterygota</taxon>
        <taxon>Diptera</taxon>
        <taxon>Nematocera</taxon>
        <taxon>Culicoidea</taxon>
        <taxon>Culicidae</taxon>
        <taxon>Anophelinae</taxon>
        <taxon>Anopheles</taxon>
    </lineage>
</organism>
<evidence type="ECO:0000313" key="2">
    <source>
        <dbReference type="EnsemblMetazoa" id="ASIC018846-PA"/>
    </source>
</evidence>
<dbReference type="EnsemblMetazoa" id="ASIC018846-RA">
    <property type="protein sequence ID" value="ASIC018846-PA"/>
    <property type="gene ID" value="ASIC018846"/>
</dbReference>
<evidence type="ECO:0000313" key="1">
    <source>
        <dbReference type="EMBL" id="KFB50795.1"/>
    </source>
</evidence>
<proteinExistence type="predicted"/>
<dbReference type="EMBL" id="KE525349">
    <property type="protein sequence ID" value="KFB50795.1"/>
    <property type="molecule type" value="Genomic_DNA"/>
</dbReference>
<protein>
    <submittedName>
        <fullName evidence="1 2">Uncharacterized protein</fullName>
    </submittedName>
</protein>